<protein>
    <submittedName>
        <fullName evidence="2">Uncharacterized protein</fullName>
    </submittedName>
</protein>
<evidence type="ECO:0000313" key="2">
    <source>
        <dbReference type="EMBL" id="MDV7137161.1"/>
    </source>
</evidence>
<accession>A0ABU4F0Y3</accession>
<organism evidence="2 3">
    <name type="scientific">Williamsia marianensis</name>
    <dbReference type="NCBI Taxonomy" id="85044"/>
    <lineage>
        <taxon>Bacteria</taxon>
        <taxon>Bacillati</taxon>
        <taxon>Actinomycetota</taxon>
        <taxon>Actinomycetes</taxon>
        <taxon>Mycobacteriales</taxon>
        <taxon>Nocardiaceae</taxon>
        <taxon>Williamsia</taxon>
    </lineage>
</organism>
<evidence type="ECO:0000256" key="1">
    <source>
        <dbReference type="SAM" id="MobiDB-lite"/>
    </source>
</evidence>
<comment type="caution">
    <text evidence="2">The sequence shown here is derived from an EMBL/GenBank/DDBJ whole genome shotgun (WGS) entry which is preliminary data.</text>
</comment>
<gene>
    <name evidence="2" type="ORF">R4198_26015</name>
</gene>
<evidence type="ECO:0000313" key="3">
    <source>
        <dbReference type="Proteomes" id="UP001185792"/>
    </source>
</evidence>
<name>A0ABU4F0Y3_WILMA</name>
<feature type="compositionally biased region" description="Polar residues" evidence="1">
    <location>
        <begin position="99"/>
        <end position="109"/>
    </location>
</feature>
<dbReference type="Proteomes" id="UP001185792">
    <property type="component" value="Unassembled WGS sequence"/>
</dbReference>
<keyword evidence="3" id="KW-1185">Reference proteome</keyword>
<proteinExistence type="predicted"/>
<dbReference type="RefSeq" id="WP_317715010.1">
    <property type="nucleotide sequence ID" value="NZ_JAWLUM010000011.1"/>
</dbReference>
<feature type="region of interest" description="Disordered" evidence="1">
    <location>
        <begin position="99"/>
        <end position="123"/>
    </location>
</feature>
<dbReference type="EMBL" id="JAWLUM010000011">
    <property type="protein sequence ID" value="MDV7137161.1"/>
    <property type="molecule type" value="Genomic_DNA"/>
</dbReference>
<reference evidence="2 3" key="1">
    <citation type="submission" date="2023-10" db="EMBL/GenBank/DDBJ databases">
        <title>Development of a sustainable strategy for remediation of hydrocarbon-contaminated territories based on the waste exchange concept.</title>
        <authorList>
            <person name="Krivoruchko A."/>
        </authorList>
    </citation>
    <scope>NUCLEOTIDE SEQUENCE [LARGE SCALE GENOMIC DNA]</scope>
    <source>
        <strain evidence="2 3">IEGM 1236</strain>
    </source>
</reference>
<sequence>MVVIGDEPGEVNIEVTTHQAAPPLDLDSWDSIEEAGAEFEPDAIEANNLLDIDFTDDLRDVLTTIPAGATWPANSTAGSIISRPNYPAGSHCLRRCSTPNAKNSTTCTGRSKRSKTGFPRAFS</sequence>